<keyword evidence="2" id="KW-0812">Transmembrane</keyword>
<name>A0ABR3RXH3_9PLEO</name>
<feature type="transmembrane region" description="Helical" evidence="2">
    <location>
        <begin position="65"/>
        <end position="86"/>
    </location>
</feature>
<reference evidence="3 4" key="1">
    <citation type="submission" date="2024-02" db="EMBL/GenBank/DDBJ databases">
        <title>De novo assembly and annotation of 12 fungi associated with fruit tree decline syndrome in Ontario, Canada.</title>
        <authorList>
            <person name="Sulman M."/>
            <person name="Ellouze W."/>
            <person name="Ilyukhin E."/>
        </authorList>
    </citation>
    <scope>NUCLEOTIDE SEQUENCE [LARGE SCALE GENOMIC DNA]</scope>
    <source>
        <strain evidence="3 4">M97-236</strain>
    </source>
</reference>
<gene>
    <name evidence="3" type="ORF">SLS59_001950</name>
</gene>
<organism evidence="3 4">
    <name type="scientific">Nothophoma quercina</name>
    <dbReference type="NCBI Taxonomy" id="749835"/>
    <lineage>
        <taxon>Eukaryota</taxon>
        <taxon>Fungi</taxon>
        <taxon>Dikarya</taxon>
        <taxon>Ascomycota</taxon>
        <taxon>Pezizomycotina</taxon>
        <taxon>Dothideomycetes</taxon>
        <taxon>Pleosporomycetidae</taxon>
        <taxon>Pleosporales</taxon>
        <taxon>Pleosporineae</taxon>
        <taxon>Didymellaceae</taxon>
        <taxon>Nothophoma</taxon>
    </lineage>
</organism>
<keyword evidence="2" id="KW-0472">Membrane</keyword>
<comment type="caution">
    <text evidence="3">The sequence shown here is derived from an EMBL/GenBank/DDBJ whole genome shotgun (WGS) entry which is preliminary data.</text>
</comment>
<dbReference type="Proteomes" id="UP001521222">
    <property type="component" value="Unassembled WGS sequence"/>
</dbReference>
<protein>
    <submittedName>
        <fullName evidence="3">Uncharacterized protein</fullName>
    </submittedName>
</protein>
<proteinExistence type="predicted"/>
<evidence type="ECO:0000313" key="3">
    <source>
        <dbReference type="EMBL" id="KAL1608759.1"/>
    </source>
</evidence>
<evidence type="ECO:0000313" key="4">
    <source>
        <dbReference type="Proteomes" id="UP001521222"/>
    </source>
</evidence>
<dbReference type="EMBL" id="JAKIXB020000005">
    <property type="protein sequence ID" value="KAL1608759.1"/>
    <property type="molecule type" value="Genomic_DNA"/>
</dbReference>
<keyword evidence="4" id="KW-1185">Reference proteome</keyword>
<feature type="region of interest" description="Disordered" evidence="1">
    <location>
        <begin position="1"/>
        <end position="24"/>
    </location>
</feature>
<evidence type="ECO:0000256" key="2">
    <source>
        <dbReference type="SAM" id="Phobius"/>
    </source>
</evidence>
<sequence>MQTMYTAPPSNDFPEVDRDKSLPEAIPRPELLEQGQWSAKEVASNPYMESFGPVPMAKQDRWTRWPVLLLYGLIVALNAGLIGGFIGKAITNHINDTSLGDNCSSTTNITANDAEARTLSIPETDCPSDIHKQVLLNKVSTFSKVSYKTLCGRRWTKEYLIAISSPTPSDCIEACASYTTQGNMTCLGASFVPGWWNQTRAMEGDKKKPFNCFLMGGENTLIVPNEKTYEIVALCLKESACPGD</sequence>
<accession>A0ABR3RXH3</accession>
<keyword evidence="2" id="KW-1133">Transmembrane helix</keyword>
<evidence type="ECO:0000256" key="1">
    <source>
        <dbReference type="SAM" id="MobiDB-lite"/>
    </source>
</evidence>